<feature type="non-terminal residue" evidence="2">
    <location>
        <position position="123"/>
    </location>
</feature>
<name>A0A2K3M4C7_TRIPR</name>
<feature type="compositionally biased region" description="Polar residues" evidence="1">
    <location>
        <begin position="17"/>
        <end position="46"/>
    </location>
</feature>
<dbReference type="InterPro" id="IPR021899">
    <property type="entry name" value="DUF3511"/>
</dbReference>
<sequence>MEGIQFQLARSAGANVRNVSARSTNNKNLTVGRSVNSPSLQSNYNYETPREQTVVKTKKPSWWNDPERKRKRRVASYKLYAAEAKFKHSMKKGLRTDVVGRIPLKYDCGGEWERGVTANTLTS</sequence>
<feature type="region of interest" description="Disordered" evidence="1">
    <location>
        <begin position="12"/>
        <end position="52"/>
    </location>
</feature>
<dbReference type="PANTHER" id="PTHR33193">
    <property type="entry name" value="DOMAIN PROTEIN, PUTATIVE (DUF3511)-RELATED"/>
    <property type="match status" value="1"/>
</dbReference>
<reference evidence="2 3" key="2">
    <citation type="journal article" date="2017" name="Front. Plant Sci.">
        <title>Gene Classification and Mining of Molecular Markers Useful in Red Clover (Trifolium pratense) Breeding.</title>
        <authorList>
            <person name="Istvanek J."/>
            <person name="Dluhosova J."/>
            <person name="Dluhos P."/>
            <person name="Patkova L."/>
            <person name="Nedelnik J."/>
            <person name="Repkova J."/>
        </authorList>
    </citation>
    <scope>NUCLEOTIDE SEQUENCE [LARGE SCALE GENOMIC DNA]</scope>
    <source>
        <strain evidence="3">cv. Tatra</strain>
        <tissue evidence="2">Young leaves</tissue>
    </source>
</reference>
<reference evidence="2 3" key="1">
    <citation type="journal article" date="2014" name="Am. J. Bot.">
        <title>Genome assembly and annotation for red clover (Trifolium pratense; Fabaceae).</title>
        <authorList>
            <person name="Istvanek J."/>
            <person name="Jaros M."/>
            <person name="Krenek A."/>
            <person name="Repkova J."/>
        </authorList>
    </citation>
    <scope>NUCLEOTIDE SEQUENCE [LARGE SCALE GENOMIC DNA]</scope>
    <source>
        <strain evidence="3">cv. Tatra</strain>
        <tissue evidence="2">Young leaves</tissue>
    </source>
</reference>
<accession>A0A2K3M4C7</accession>
<protein>
    <submittedName>
        <fullName evidence="2">Uncharacterized protein</fullName>
    </submittedName>
</protein>
<comment type="caution">
    <text evidence="2">The sequence shown here is derived from an EMBL/GenBank/DDBJ whole genome shotgun (WGS) entry which is preliminary data.</text>
</comment>
<dbReference type="PANTHER" id="PTHR33193:SF73">
    <property type="entry name" value="DUF3511 DOMAIN PROTEIN"/>
    <property type="match status" value="1"/>
</dbReference>
<dbReference type="AlphaFoldDB" id="A0A2K3M4C7"/>
<dbReference type="EMBL" id="ASHM01049272">
    <property type="protein sequence ID" value="PNX85645.1"/>
    <property type="molecule type" value="Genomic_DNA"/>
</dbReference>
<dbReference type="Proteomes" id="UP000236291">
    <property type="component" value="Unassembled WGS sequence"/>
</dbReference>
<dbReference type="Pfam" id="PF12023">
    <property type="entry name" value="DUF3511"/>
    <property type="match status" value="1"/>
</dbReference>
<organism evidence="2 3">
    <name type="scientific">Trifolium pratense</name>
    <name type="common">Red clover</name>
    <dbReference type="NCBI Taxonomy" id="57577"/>
    <lineage>
        <taxon>Eukaryota</taxon>
        <taxon>Viridiplantae</taxon>
        <taxon>Streptophyta</taxon>
        <taxon>Embryophyta</taxon>
        <taxon>Tracheophyta</taxon>
        <taxon>Spermatophyta</taxon>
        <taxon>Magnoliopsida</taxon>
        <taxon>eudicotyledons</taxon>
        <taxon>Gunneridae</taxon>
        <taxon>Pentapetalae</taxon>
        <taxon>rosids</taxon>
        <taxon>fabids</taxon>
        <taxon>Fabales</taxon>
        <taxon>Fabaceae</taxon>
        <taxon>Papilionoideae</taxon>
        <taxon>50 kb inversion clade</taxon>
        <taxon>NPAAA clade</taxon>
        <taxon>Hologalegina</taxon>
        <taxon>IRL clade</taxon>
        <taxon>Trifolieae</taxon>
        <taxon>Trifolium</taxon>
    </lineage>
</organism>
<proteinExistence type="predicted"/>
<evidence type="ECO:0000313" key="3">
    <source>
        <dbReference type="Proteomes" id="UP000236291"/>
    </source>
</evidence>
<evidence type="ECO:0000256" key="1">
    <source>
        <dbReference type="SAM" id="MobiDB-lite"/>
    </source>
</evidence>
<evidence type="ECO:0000313" key="2">
    <source>
        <dbReference type="EMBL" id="PNX85645.1"/>
    </source>
</evidence>
<gene>
    <name evidence="2" type="ORF">L195_g041715</name>
</gene>